<dbReference type="InterPro" id="IPR005152">
    <property type="entry name" value="Lipase_secreted"/>
</dbReference>
<dbReference type="EMBL" id="QQBC01000007">
    <property type="protein sequence ID" value="RDI64791.1"/>
    <property type="molecule type" value="Genomic_DNA"/>
</dbReference>
<evidence type="ECO:0000313" key="2">
    <source>
        <dbReference type="Proteomes" id="UP000254869"/>
    </source>
</evidence>
<dbReference type="PANTHER" id="PTHR34853">
    <property type="match status" value="1"/>
</dbReference>
<dbReference type="GO" id="GO:0004806">
    <property type="term" value="F:triacylglycerol lipase activity"/>
    <property type="evidence" value="ECO:0007669"/>
    <property type="project" value="InterPro"/>
</dbReference>
<dbReference type="Pfam" id="PF03583">
    <property type="entry name" value="LIP"/>
    <property type="match status" value="1"/>
</dbReference>
<organism evidence="1 2">
    <name type="scientific">Nocardia pseudobrasiliensis</name>
    <dbReference type="NCBI Taxonomy" id="45979"/>
    <lineage>
        <taxon>Bacteria</taxon>
        <taxon>Bacillati</taxon>
        <taxon>Actinomycetota</taxon>
        <taxon>Actinomycetes</taxon>
        <taxon>Mycobacteriales</taxon>
        <taxon>Nocardiaceae</taxon>
        <taxon>Nocardia</taxon>
    </lineage>
</organism>
<accession>A0A370I3T4</accession>
<sequence length="479" mass="51450">MQKTHTVSWRGVAGFGAWLLVASVHVFPGCGPAAAQPVSDVPIEPLPVAVLPPELDPFYKAPASDIATTPPGGILKARQITSSYFNLIPERVDAWQLLYRTNDSRGRAIATVTTVITGHGATPPEGRKLLSYQIQEDSNSAYCAPSYGLQQGSIPYFSDFLNQIESNIGVAEALSNGYVVSIPDYEGPNSAFGAAILEGQATLDGIRAAENFRPLQLPGKDTRVGLLGYSGGSVPTGWIAEHAPAYAPELDIAGIGIGGVVMADLPALARADNFNVFAGLVGPAVFGLGTEYPDLATVLATKTDWFTRFVTTTKVALCHTPYGAIDFPFWNFLGGYTGTQPGGFLNEPAVTAAFEDVRLGKNRPTVPLYVYHAQNDEIIPIAGTDRLVNWYCQDPDQSITYTRELLAEHLVGFTSWMAKSYDFVVDRLEDKPLQKGCRIDSPATTTSDGELAGMLNETFPTTGQLMTGQEVQPHPHAPR</sequence>
<keyword evidence="2" id="KW-1185">Reference proteome</keyword>
<protein>
    <submittedName>
        <fullName evidence="1">Secretory lipase</fullName>
    </submittedName>
</protein>
<evidence type="ECO:0000313" key="1">
    <source>
        <dbReference type="EMBL" id="RDI64791.1"/>
    </source>
</evidence>
<dbReference type="STRING" id="1210086.GCA_001613105_02409"/>
<dbReference type="Gene3D" id="3.40.50.1820">
    <property type="entry name" value="alpha/beta hydrolase"/>
    <property type="match status" value="1"/>
</dbReference>
<dbReference type="InterPro" id="IPR029058">
    <property type="entry name" value="AB_hydrolase_fold"/>
</dbReference>
<gene>
    <name evidence="1" type="ORF">DFR76_107167</name>
</gene>
<dbReference type="PANTHER" id="PTHR34853:SF1">
    <property type="entry name" value="LIPASE 5"/>
    <property type="match status" value="1"/>
</dbReference>
<comment type="caution">
    <text evidence="1">The sequence shown here is derived from an EMBL/GenBank/DDBJ whole genome shotgun (WGS) entry which is preliminary data.</text>
</comment>
<dbReference type="AlphaFoldDB" id="A0A370I3T4"/>
<dbReference type="SUPFAM" id="SSF53474">
    <property type="entry name" value="alpha/beta-Hydrolases"/>
    <property type="match status" value="1"/>
</dbReference>
<dbReference type="Proteomes" id="UP000254869">
    <property type="component" value="Unassembled WGS sequence"/>
</dbReference>
<dbReference type="GO" id="GO:0016042">
    <property type="term" value="P:lipid catabolic process"/>
    <property type="evidence" value="ECO:0007669"/>
    <property type="project" value="InterPro"/>
</dbReference>
<dbReference type="Gene3D" id="1.10.260.130">
    <property type="match status" value="1"/>
</dbReference>
<name>A0A370I3T4_9NOCA</name>
<reference evidence="1 2" key="1">
    <citation type="submission" date="2018-07" db="EMBL/GenBank/DDBJ databases">
        <title>Genomic Encyclopedia of Type Strains, Phase IV (KMG-IV): sequencing the most valuable type-strain genomes for metagenomic binning, comparative biology and taxonomic classification.</title>
        <authorList>
            <person name="Goeker M."/>
        </authorList>
    </citation>
    <scope>NUCLEOTIDE SEQUENCE [LARGE SCALE GENOMIC DNA]</scope>
    <source>
        <strain evidence="1 2">DSM 44290</strain>
    </source>
</reference>
<proteinExistence type="predicted"/>